<organism evidence="3 5">
    <name type="scientific">Vanilla planifolia</name>
    <name type="common">Vanilla</name>
    <dbReference type="NCBI Taxonomy" id="51239"/>
    <lineage>
        <taxon>Eukaryota</taxon>
        <taxon>Viridiplantae</taxon>
        <taxon>Streptophyta</taxon>
        <taxon>Embryophyta</taxon>
        <taxon>Tracheophyta</taxon>
        <taxon>Spermatophyta</taxon>
        <taxon>Magnoliopsida</taxon>
        <taxon>Liliopsida</taxon>
        <taxon>Asparagales</taxon>
        <taxon>Orchidaceae</taxon>
        <taxon>Vanilloideae</taxon>
        <taxon>Vanilleae</taxon>
        <taxon>Vanilla</taxon>
    </lineage>
</organism>
<dbReference type="OrthoDB" id="2143914at2759"/>
<dbReference type="EMBL" id="JADCNL010000005">
    <property type="protein sequence ID" value="KAG0479718.1"/>
    <property type="molecule type" value="Genomic_DNA"/>
</dbReference>
<dbReference type="AlphaFoldDB" id="A0A835QYU2"/>
<evidence type="ECO:0000313" key="2">
    <source>
        <dbReference type="EMBL" id="KAG0479718.1"/>
    </source>
</evidence>
<name>A0A835QYU2_VANPL</name>
<protein>
    <submittedName>
        <fullName evidence="3">Uncharacterized protein</fullName>
    </submittedName>
</protein>
<evidence type="ECO:0000256" key="1">
    <source>
        <dbReference type="SAM" id="MobiDB-lite"/>
    </source>
</evidence>
<dbReference type="Proteomes" id="UP000639772">
    <property type="component" value="Unassembled WGS sequence"/>
</dbReference>
<feature type="region of interest" description="Disordered" evidence="1">
    <location>
        <begin position="1"/>
        <end position="26"/>
    </location>
</feature>
<accession>A0A835QYU2</accession>
<proteinExistence type="predicted"/>
<keyword evidence="4" id="KW-1185">Reference proteome</keyword>
<reference evidence="4 5" key="1">
    <citation type="journal article" date="2020" name="Nat. Food">
        <title>A phased Vanilla planifolia genome enables genetic improvement of flavour and production.</title>
        <authorList>
            <person name="Hasing T."/>
            <person name="Tang H."/>
            <person name="Brym M."/>
            <person name="Khazi F."/>
            <person name="Huang T."/>
            <person name="Chambers A.H."/>
        </authorList>
    </citation>
    <scope>NUCLEOTIDE SEQUENCE [LARGE SCALE GENOMIC DNA]</scope>
    <source>
        <tissue evidence="3">Leaf</tissue>
    </source>
</reference>
<evidence type="ECO:0000313" key="4">
    <source>
        <dbReference type="Proteomes" id="UP000636800"/>
    </source>
</evidence>
<dbReference type="EMBL" id="JADCNM010000005">
    <property type="protein sequence ID" value="KAG0482270.1"/>
    <property type="molecule type" value="Genomic_DNA"/>
</dbReference>
<evidence type="ECO:0000313" key="3">
    <source>
        <dbReference type="EMBL" id="KAG0482270.1"/>
    </source>
</evidence>
<evidence type="ECO:0000313" key="5">
    <source>
        <dbReference type="Proteomes" id="UP000639772"/>
    </source>
</evidence>
<sequence length="188" mass="20573">MLQKDSSSTATADSPPPPPANSLQTTNFLLPGLDYSPESCSMIGHGHQIWFKQSHKMFNNSLPSTLFPIESSSNSDSMELKPLTSLLEDISPSEFCWEAGNSSNSSASSGNSDPLFDSNTYPWSQLVAERGEQVQFQGETEELKWLEYLNGSIPVSTAVQGQNQEAHADVKSENRFGIDGLGVWLQNQ</sequence>
<dbReference type="Proteomes" id="UP000636800">
    <property type="component" value="Chromosome 5"/>
</dbReference>
<comment type="caution">
    <text evidence="3">The sequence shown here is derived from an EMBL/GenBank/DDBJ whole genome shotgun (WGS) entry which is preliminary data.</text>
</comment>
<gene>
    <name evidence="3" type="ORF">HPP92_010354</name>
    <name evidence="2" type="ORF">HPP92_010576</name>
</gene>
<feature type="compositionally biased region" description="Low complexity" evidence="1">
    <location>
        <begin position="1"/>
        <end position="13"/>
    </location>
</feature>